<keyword evidence="2" id="KW-0812">Transmembrane</keyword>
<dbReference type="WBParaSite" id="TMUE_3000012537.1">
    <property type="protein sequence ID" value="TMUE_3000012537.1"/>
    <property type="gene ID" value="WBGene00301606"/>
</dbReference>
<keyword evidence="2" id="KW-1133">Transmembrane helix</keyword>
<proteinExistence type="predicted"/>
<feature type="transmembrane region" description="Helical" evidence="2">
    <location>
        <begin position="142"/>
        <end position="163"/>
    </location>
</feature>
<evidence type="ECO:0000313" key="3">
    <source>
        <dbReference type="Proteomes" id="UP000046395"/>
    </source>
</evidence>
<organism evidence="3 4">
    <name type="scientific">Trichuris muris</name>
    <name type="common">Mouse whipworm</name>
    <dbReference type="NCBI Taxonomy" id="70415"/>
    <lineage>
        <taxon>Eukaryota</taxon>
        <taxon>Metazoa</taxon>
        <taxon>Ecdysozoa</taxon>
        <taxon>Nematoda</taxon>
        <taxon>Enoplea</taxon>
        <taxon>Dorylaimia</taxon>
        <taxon>Trichinellida</taxon>
        <taxon>Trichuridae</taxon>
        <taxon>Trichuris</taxon>
    </lineage>
</organism>
<protein>
    <submittedName>
        <fullName evidence="4">Uncharacterized protein</fullName>
    </submittedName>
</protein>
<reference evidence="4" key="1">
    <citation type="submission" date="2019-12" db="UniProtKB">
        <authorList>
            <consortium name="WormBaseParasite"/>
        </authorList>
    </citation>
    <scope>IDENTIFICATION</scope>
</reference>
<feature type="compositionally biased region" description="Polar residues" evidence="1">
    <location>
        <begin position="67"/>
        <end position="76"/>
    </location>
</feature>
<keyword evidence="3" id="KW-1185">Reference proteome</keyword>
<dbReference type="AlphaFoldDB" id="A0A5S6R044"/>
<evidence type="ECO:0000256" key="1">
    <source>
        <dbReference type="SAM" id="MobiDB-lite"/>
    </source>
</evidence>
<name>A0A5S6R044_TRIMR</name>
<dbReference type="Proteomes" id="UP000046395">
    <property type="component" value="Unassembled WGS sequence"/>
</dbReference>
<evidence type="ECO:0000313" key="4">
    <source>
        <dbReference type="WBParaSite" id="TMUE_3000012537.1"/>
    </source>
</evidence>
<sequence length="176" mass="19598">MAVVTVQRRDFLRKAAPPMIKSLHHGQTMELSPELIRRTTAMRRRPTPKMANEGGAIRAIAPRPRQRSSMEMTTATKRPKVQTMPASNSKMLCKRQVGNQPCRGCADDRLGKAATARRHARSLCLPYCSANDKERHPAGSILNVYAAVLSTLPLLLPLLLLLLRRGGWRQTTTDAH</sequence>
<feature type="region of interest" description="Disordered" evidence="1">
    <location>
        <begin position="64"/>
        <end position="83"/>
    </location>
</feature>
<accession>A0A5S6R044</accession>
<evidence type="ECO:0000256" key="2">
    <source>
        <dbReference type="SAM" id="Phobius"/>
    </source>
</evidence>
<keyword evidence="2" id="KW-0472">Membrane</keyword>